<dbReference type="KEGG" id="mpq:ABA45_04135"/>
<keyword evidence="5 6" id="KW-0269">Exonuclease</keyword>
<proteinExistence type="inferred from homology"/>
<dbReference type="InterPro" id="IPR003761">
    <property type="entry name" value="Exonuc_VII_S"/>
</dbReference>
<evidence type="ECO:0000313" key="9">
    <source>
        <dbReference type="Proteomes" id="UP000036406"/>
    </source>
</evidence>
<protein>
    <recommendedName>
        <fullName evidence="6">Exodeoxyribonuclease 7 small subunit</fullName>
        <ecNumber evidence="6">3.1.11.6</ecNumber>
    </recommendedName>
    <alternativeName>
        <fullName evidence="6">Exodeoxyribonuclease VII small subunit</fullName>
        <shortName evidence="6">Exonuclease VII small subunit</shortName>
    </alternativeName>
</protein>
<keyword evidence="9" id="KW-1185">Reference proteome</keyword>
<dbReference type="Pfam" id="PF02609">
    <property type="entry name" value="Exonuc_VII_S"/>
    <property type="match status" value="1"/>
</dbReference>
<dbReference type="AlphaFoldDB" id="A0A0H4HYD9"/>
<dbReference type="PATRIC" id="fig|330734.3.peg.885"/>
<feature type="compositionally biased region" description="Low complexity" evidence="7">
    <location>
        <begin position="88"/>
        <end position="98"/>
    </location>
</feature>
<dbReference type="PANTHER" id="PTHR34137:SF1">
    <property type="entry name" value="EXODEOXYRIBONUCLEASE 7 SMALL SUBUNIT"/>
    <property type="match status" value="1"/>
</dbReference>
<dbReference type="STRING" id="330734.ABA45_04135"/>
<dbReference type="RefSeq" id="WP_048384432.1">
    <property type="nucleotide sequence ID" value="NZ_CP011494.1"/>
</dbReference>
<evidence type="ECO:0000256" key="4">
    <source>
        <dbReference type="ARBA" id="ARBA00022801"/>
    </source>
</evidence>
<dbReference type="NCBIfam" id="TIGR01280">
    <property type="entry name" value="xseB"/>
    <property type="match status" value="1"/>
</dbReference>
<dbReference type="InterPro" id="IPR037004">
    <property type="entry name" value="Exonuc_VII_ssu_sf"/>
</dbReference>
<comment type="subunit">
    <text evidence="6">Heterooligomer composed of large and small subunits.</text>
</comment>
<dbReference type="Proteomes" id="UP000036406">
    <property type="component" value="Chromosome"/>
</dbReference>
<reference evidence="8 9" key="1">
    <citation type="submission" date="2015-05" db="EMBL/GenBank/DDBJ databases">
        <title>Complete genome of Marinobacter psychrophilus strain 20041T isolated from sea-ice of the Canadian Basin.</title>
        <authorList>
            <person name="Song L."/>
            <person name="Ren L."/>
            <person name="Yu Y."/>
            <person name="Wang X."/>
        </authorList>
    </citation>
    <scope>NUCLEOTIDE SEQUENCE [LARGE SCALE GENOMIC DNA]</scope>
    <source>
        <strain evidence="8 9">20041</strain>
    </source>
</reference>
<keyword evidence="3 6" id="KW-0540">Nuclease</keyword>
<evidence type="ECO:0000256" key="7">
    <source>
        <dbReference type="SAM" id="MobiDB-lite"/>
    </source>
</evidence>
<dbReference type="GO" id="GO:0008855">
    <property type="term" value="F:exodeoxyribonuclease VII activity"/>
    <property type="evidence" value="ECO:0007669"/>
    <property type="project" value="UniProtKB-UniRule"/>
</dbReference>
<evidence type="ECO:0000256" key="5">
    <source>
        <dbReference type="ARBA" id="ARBA00022839"/>
    </source>
</evidence>
<accession>A0A0H4HYD9</accession>
<feature type="region of interest" description="Disordered" evidence="7">
    <location>
        <begin position="73"/>
        <end position="98"/>
    </location>
</feature>
<dbReference type="Gene3D" id="1.10.287.1040">
    <property type="entry name" value="Exonuclease VII, small subunit"/>
    <property type="match status" value="1"/>
</dbReference>
<evidence type="ECO:0000256" key="2">
    <source>
        <dbReference type="ARBA" id="ARBA00022490"/>
    </source>
</evidence>
<evidence type="ECO:0000313" key="8">
    <source>
        <dbReference type="EMBL" id="AKO51711.1"/>
    </source>
</evidence>
<dbReference type="SUPFAM" id="SSF116842">
    <property type="entry name" value="XseB-like"/>
    <property type="match status" value="1"/>
</dbReference>
<comment type="catalytic activity">
    <reaction evidence="6">
        <text>Exonucleolytic cleavage in either 5'- to 3'- or 3'- to 5'-direction to yield nucleoside 5'-phosphates.</text>
        <dbReference type="EC" id="3.1.11.6"/>
    </reaction>
</comment>
<dbReference type="GO" id="GO:0005829">
    <property type="term" value="C:cytosol"/>
    <property type="evidence" value="ECO:0007669"/>
    <property type="project" value="TreeGrafter"/>
</dbReference>
<dbReference type="EMBL" id="CP011494">
    <property type="protein sequence ID" value="AKO51711.1"/>
    <property type="molecule type" value="Genomic_DNA"/>
</dbReference>
<keyword evidence="4 6" id="KW-0378">Hydrolase</keyword>
<gene>
    <name evidence="6" type="primary">xseB</name>
    <name evidence="8" type="ORF">ABA45_04135</name>
</gene>
<evidence type="ECO:0000256" key="1">
    <source>
        <dbReference type="ARBA" id="ARBA00009998"/>
    </source>
</evidence>
<dbReference type="PANTHER" id="PTHR34137">
    <property type="entry name" value="EXODEOXYRIBONUCLEASE 7 SMALL SUBUNIT"/>
    <property type="match status" value="1"/>
</dbReference>
<comment type="similarity">
    <text evidence="1 6">Belongs to the XseB family.</text>
</comment>
<keyword evidence="2 6" id="KW-0963">Cytoplasm</keyword>
<evidence type="ECO:0000256" key="3">
    <source>
        <dbReference type="ARBA" id="ARBA00022722"/>
    </source>
</evidence>
<dbReference type="GO" id="GO:0006308">
    <property type="term" value="P:DNA catabolic process"/>
    <property type="evidence" value="ECO:0007669"/>
    <property type="project" value="UniProtKB-UniRule"/>
</dbReference>
<evidence type="ECO:0000256" key="6">
    <source>
        <dbReference type="HAMAP-Rule" id="MF_00337"/>
    </source>
</evidence>
<dbReference type="HAMAP" id="MF_00337">
    <property type="entry name" value="Exonuc_7_S"/>
    <property type="match status" value="1"/>
</dbReference>
<sequence length="98" mass="10590">MAGKKDTAAAATKATSLGGFEKSLEELEQLVRDLEHGELTLEQSLTTFERGVGLTRNCQQALKSAEQRVEVLMQSGDGSLETRPFLEQSGQSDQSSDS</sequence>
<comment type="subcellular location">
    <subcellularLocation>
        <location evidence="6">Cytoplasm</location>
    </subcellularLocation>
</comment>
<dbReference type="GO" id="GO:0009318">
    <property type="term" value="C:exodeoxyribonuclease VII complex"/>
    <property type="evidence" value="ECO:0007669"/>
    <property type="project" value="UniProtKB-UniRule"/>
</dbReference>
<dbReference type="EC" id="3.1.11.6" evidence="6"/>
<comment type="function">
    <text evidence="6">Bidirectionally degrades single-stranded DNA into large acid-insoluble oligonucleotides, which are then degraded further into small acid-soluble oligonucleotides.</text>
</comment>
<dbReference type="NCBIfam" id="NF002140">
    <property type="entry name" value="PRK00977.1-4"/>
    <property type="match status" value="1"/>
</dbReference>
<organism evidence="8 9">
    <name type="scientific">Marinobacter psychrophilus</name>
    <dbReference type="NCBI Taxonomy" id="330734"/>
    <lineage>
        <taxon>Bacteria</taxon>
        <taxon>Pseudomonadati</taxon>
        <taxon>Pseudomonadota</taxon>
        <taxon>Gammaproteobacteria</taxon>
        <taxon>Pseudomonadales</taxon>
        <taxon>Marinobacteraceae</taxon>
        <taxon>Marinobacter</taxon>
    </lineage>
</organism>
<name>A0A0H4HYD9_9GAMM</name>